<comment type="caution">
    <text evidence="1">The sequence shown here is derived from an EMBL/GenBank/DDBJ whole genome shotgun (WGS) entry which is preliminary data.</text>
</comment>
<dbReference type="EMBL" id="MU118096">
    <property type="protein sequence ID" value="KAF9645307.1"/>
    <property type="molecule type" value="Genomic_DNA"/>
</dbReference>
<evidence type="ECO:0000313" key="1">
    <source>
        <dbReference type="EMBL" id="KAF9645307.1"/>
    </source>
</evidence>
<accession>A0ACB6Z702</accession>
<proteinExistence type="predicted"/>
<protein>
    <submittedName>
        <fullName evidence="1">Uncharacterized protein</fullName>
    </submittedName>
</protein>
<reference evidence="1" key="2">
    <citation type="journal article" date="2020" name="Nat. Commun.">
        <title>Large-scale genome sequencing of mycorrhizal fungi provides insights into the early evolution of symbiotic traits.</title>
        <authorList>
            <person name="Miyauchi S."/>
            <person name="Kiss E."/>
            <person name="Kuo A."/>
            <person name="Drula E."/>
            <person name="Kohler A."/>
            <person name="Sanchez-Garcia M."/>
            <person name="Morin E."/>
            <person name="Andreopoulos B."/>
            <person name="Barry K.W."/>
            <person name="Bonito G."/>
            <person name="Buee M."/>
            <person name="Carver A."/>
            <person name="Chen C."/>
            <person name="Cichocki N."/>
            <person name="Clum A."/>
            <person name="Culley D."/>
            <person name="Crous P.W."/>
            <person name="Fauchery L."/>
            <person name="Girlanda M."/>
            <person name="Hayes R.D."/>
            <person name="Keri Z."/>
            <person name="LaButti K."/>
            <person name="Lipzen A."/>
            <person name="Lombard V."/>
            <person name="Magnuson J."/>
            <person name="Maillard F."/>
            <person name="Murat C."/>
            <person name="Nolan M."/>
            <person name="Ohm R.A."/>
            <person name="Pangilinan J."/>
            <person name="Pereira M.F."/>
            <person name="Perotto S."/>
            <person name="Peter M."/>
            <person name="Pfister S."/>
            <person name="Riley R."/>
            <person name="Sitrit Y."/>
            <person name="Stielow J.B."/>
            <person name="Szollosi G."/>
            <person name="Zifcakova L."/>
            <person name="Stursova M."/>
            <person name="Spatafora J.W."/>
            <person name="Tedersoo L."/>
            <person name="Vaario L.M."/>
            <person name="Yamada A."/>
            <person name="Yan M."/>
            <person name="Wang P."/>
            <person name="Xu J."/>
            <person name="Bruns T."/>
            <person name="Baldrian P."/>
            <person name="Vilgalys R."/>
            <person name="Dunand C."/>
            <person name="Henrissat B."/>
            <person name="Grigoriev I.V."/>
            <person name="Hibbett D."/>
            <person name="Nagy L.G."/>
            <person name="Martin F.M."/>
        </authorList>
    </citation>
    <scope>NUCLEOTIDE SEQUENCE</scope>
    <source>
        <strain evidence="1">P2</strain>
    </source>
</reference>
<dbReference type="Proteomes" id="UP000886501">
    <property type="component" value="Unassembled WGS sequence"/>
</dbReference>
<gene>
    <name evidence="1" type="ORF">BDM02DRAFT_3173394</name>
</gene>
<reference evidence="1" key="1">
    <citation type="submission" date="2019-10" db="EMBL/GenBank/DDBJ databases">
        <authorList>
            <consortium name="DOE Joint Genome Institute"/>
            <person name="Kuo A."/>
            <person name="Miyauchi S."/>
            <person name="Kiss E."/>
            <person name="Drula E."/>
            <person name="Kohler A."/>
            <person name="Sanchez-Garcia M."/>
            <person name="Andreopoulos B."/>
            <person name="Barry K.W."/>
            <person name="Bonito G."/>
            <person name="Buee M."/>
            <person name="Carver A."/>
            <person name="Chen C."/>
            <person name="Cichocki N."/>
            <person name="Clum A."/>
            <person name="Culley D."/>
            <person name="Crous P.W."/>
            <person name="Fauchery L."/>
            <person name="Girlanda M."/>
            <person name="Hayes R."/>
            <person name="Keri Z."/>
            <person name="Labutti K."/>
            <person name="Lipzen A."/>
            <person name="Lombard V."/>
            <person name="Magnuson J."/>
            <person name="Maillard F."/>
            <person name="Morin E."/>
            <person name="Murat C."/>
            <person name="Nolan M."/>
            <person name="Ohm R."/>
            <person name="Pangilinan J."/>
            <person name="Pereira M."/>
            <person name="Perotto S."/>
            <person name="Peter M."/>
            <person name="Riley R."/>
            <person name="Sitrit Y."/>
            <person name="Stielow B."/>
            <person name="Szollosi G."/>
            <person name="Zifcakova L."/>
            <person name="Stursova M."/>
            <person name="Spatafora J.W."/>
            <person name="Tedersoo L."/>
            <person name="Vaario L.-M."/>
            <person name="Yamada A."/>
            <person name="Yan M."/>
            <person name="Wang P."/>
            <person name="Xu J."/>
            <person name="Bruns T."/>
            <person name="Baldrian P."/>
            <person name="Vilgalys R."/>
            <person name="Henrissat B."/>
            <person name="Grigoriev I.V."/>
            <person name="Hibbett D."/>
            <person name="Nagy L.G."/>
            <person name="Martin F.M."/>
        </authorList>
    </citation>
    <scope>NUCLEOTIDE SEQUENCE</scope>
    <source>
        <strain evidence="1">P2</strain>
    </source>
</reference>
<sequence length="313" mass="35233">MAEPPVINIHTPTASFSLVHSITQESLAALYDKLSRKAHTDYHGERVSPGWLKYRFNNAFWQLDDESDYTIFVWRQKSSSPHPGEPDAPTIHLRNPNKPLPGPSDYRNPSFHMFLPSQASTSTAGDKLSRARSIRSARTEKSTRSKKTTKSKEGDKEPAFRKAFDKFHSENGVRTLTGCIGPVGGVRMLLKNGYRHVYMSRKFAVKHGFVPKDASLGYYGYSGLIDIGSWPIRLNILNDQGERELSTVSTSHAVYLSEEHHFDVILGRSFMEKRQVKLNPLDPTDVKCLDARETVDCEVVILKDGRGQIVTVT</sequence>
<keyword evidence="2" id="KW-1185">Reference proteome</keyword>
<organism evidence="1 2">
    <name type="scientific">Thelephora ganbajun</name>
    <name type="common">Ganba fungus</name>
    <dbReference type="NCBI Taxonomy" id="370292"/>
    <lineage>
        <taxon>Eukaryota</taxon>
        <taxon>Fungi</taxon>
        <taxon>Dikarya</taxon>
        <taxon>Basidiomycota</taxon>
        <taxon>Agaricomycotina</taxon>
        <taxon>Agaricomycetes</taxon>
        <taxon>Thelephorales</taxon>
        <taxon>Thelephoraceae</taxon>
        <taxon>Thelephora</taxon>
    </lineage>
</organism>
<evidence type="ECO:0000313" key="2">
    <source>
        <dbReference type="Proteomes" id="UP000886501"/>
    </source>
</evidence>
<name>A0ACB6Z702_THEGA</name>